<keyword evidence="1 5" id="KW-0489">Methyltransferase</keyword>
<evidence type="ECO:0000256" key="2">
    <source>
        <dbReference type="ARBA" id="ARBA00022679"/>
    </source>
</evidence>
<feature type="domain" description="Methyltransferase type 11" evidence="4">
    <location>
        <begin position="54"/>
        <end position="153"/>
    </location>
</feature>
<name>A0A433V667_9CYAN</name>
<evidence type="ECO:0000259" key="4">
    <source>
        <dbReference type="Pfam" id="PF08241"/>
    </source>
</evidence>
<reference evidence="5" key="2">
    <citation type="journal article" date="2019" name="Genome Biol. Evol.">
        <title>Day and night: Metabolic profiles and evolutionary relationships of six axenic non-marine cyanobacteria.</title>
        <authorList>
            <person name="Will S.E."/>
            <person name="Henke P."/>
            <person name="Boedeker C."/>
            <person name="Huang S."/>
            <person name="Brinkmann H."/>
            <person name="Rohde M."/>
            <person name="Jarek M."/>
            <person name="Friedl T."/>
            <person name="Seufert S."/>
            <person name="Schumacher M."/>
            <person name="Overmann J."/>
            <person name="Neumann-Schaal M."/>
            <person name="Petersen J."/>
        </authorList>
    </citation>
    <scope>NUCLEOTIDE SEQUENCE [LARGE SCALE GENOMIC DNA]</scope>
    <source>
        <strain evidence="5">PCC 7102</strain>
    </source>
</reference>
<keyword evidence="3" id="KW-0949">S-adenosyl-L-methionine</keyword>
<dbReference type="EMBL" id="RSCL01000019">
    <property type="protein sequence ID" value="RUT01565.1"/>
    <property type="molecule type" value="Genomic_DNA"/>
</dbReference>
<dbReference type="GO" id="GO:0032259">
    <property type="term" value="P:methylation"/>
    <property type="evidence" value="ECO:0007669"/>
    <property type="project" value="UniProtKB-KW"/>
</dbReference>
<keyword evidence="6" id="KW-1185">Reference proteome</keyword>
<protein>
    <submittedName>
        <fullName evidence="5">Class I SAM-dependent methyltransferase</fullName>
    </submittedName>
</protein>
<dbReference type="OrthoDB" id="9791837at2"/>
<reference evidence="5" key="1">
    <citation type="submission" date="2018-12" db="EMBL/GenBank/DDBJ databases">
        <authorList>
            <person name="Will S."/>
            <person name="Neumann-Schaal M."/>
            <person name="Henke P."/>
        </authorList>
    </citation>
    <scope>NUCLEOTIDE SEQUENCE</scope>
    <source>
        <strain evidence="5">PCC 7102</strain>
    </source>
</reference>
<sequence length="260" mass="29496">MIEIKEINQRVRDVWNANAEWWDNQVGDIDIAHQYVVNPAMETLLAIKPGERVLEIACGNGTFARSLAQLGASVLACDFSEELLKRAKARTIDTHGSIEYRLLDATVPDQLASLGEHSFNAAVVSMALMDMANIEPLIRAFSRLLVTEGRFVFSVTHPCFNSLGTQTQWLGTEGVLVKDYIEPAIGDENAKPGQPIRHPFFHRPLWHLFGTCFHAGFILDGLLEPVPPEWLQNDQPDKWKRYSRIPHVMVTRWRLLKQEQ</sequence>
<evidence type="ECO:0000313" key="5">
    <source>
        <dbReference type="EMBL" id="RUT01565.1"/>
    </source>
</evidence>
<dbReference type="RefSeq" id="WP_127084828.1">
    <property type="nucleotide sequence ID" value="NZ_RSCL01000019.1"/>
</dbReference>
<dbReference type="Proteomes" id="UP000271624">
    <property type="component" value="Unassembled WGS sequence"/>
</dbReference>
<organism evidence="5 6">
    <name type="scientific">Dulcicalothrix desertica PCC 7102</name>
    <dbReference type="NCBI Taxonomy" id="232991"/>
    <lineage>
        <taxon>Bacteria</taxon>
        <taxon>Bacillati</taxon>
        <taxon>Cyanobacteriota</taxon>
        <taxon>Cyanophyceae</taxon>
        <taxon>Nostocales</taxon>
        <taxon>Calotrichaceae</taxon>
        <taxon>Dulcicalothrix</taxon>
    </lineage>
</organism>
<accession>A0A433V667</accession>
<dbReference type="PANTHER" id="PTHR43464">
    <property type="entry name" value="METHYLTRANSFERASE"/>
    <property type="match status" value="1"/>
</dbReference>
<dbReference type="AlphaFoldDB" id="A0A433V667"/>
<dbReference type="InterPro" id="IPR013216">
    <property type="entry name" value="Methyltransf_11"/>
</dbReference>
<dbReference type="GO" id="GO:0008757">
    <property type="term" value="F:S-adenosylmethionine-dependent methyltransferase activity"/>
    <property type="evidence" value="ECO:0007669"/>
    <property type="project" value="InterPro"/>
</dbReference>
<evidence type="ECO:0000313" key="6">
    <source>
        <dbReference type="Proteomes" id="UP000271624"/>
    </source>
</evidence>
<proteinExistence type="predicted"/>
<dbReference type="PANTHER" id="PTHR43464:SF19">
    <property type="entry name" value="UBIQUINONE BIOSYNTHESIS O-METHYLTRANSFERASE, MITOCHONDRIAL"/>
    <property type="match status" value="1"/>
</dbReference>
<dbReference type="Pfam" id="PF08241">
    <property type="entry name" value="Methyltransf_11"/>
    <property type="match status" value="1"/>
</dbReference>
<gene>
    <name evidence="5" type="ORF">DSM106972_066620</name>
</gene>
<dbReference type="Gene3D" id="3.40.50.150">
    <property type="entry name" value="Vaccinia Virus protein VP39"/>
    <property type="match status" value="1"/>
</dbReference>
<dbReference type="CDD" id="cd02440">
    <property type="entry name" value="AdoMet_MTases"/>
    <property type="match status" value="1"/>
</dbReference>
<evidence type="ECO:0000256" key="1">
    <source>
        <dbReference type="ARBA" id="ARBA00022603"/>
    </source>
</evidence>
<dbReference type="InterPro" id="IPR029063">
    <property type="entry name" value="SAM-dependent_MTases_sf"/>
</dbReference>
<keyword evidence="2 5" id="KW-0808">Transferase</keyword>
<comment type="caution">
    <text evidence="5">The sequence shown here is derived from an EMBL/GenBank/DDBJ whole genome shotgun (WGS) entry which is preliminary data.</text>
</comment>
<evidence type="ECO:0000256" key="3">
    <source>
        <dbReference type="ARBA" id="ARBA00022691"/>
    </source>
</evidence>
<dbReference type="SUPFAM" id="SSF53335">
    <property type="entry name" value="S-adenosyl-L-methionine-dependent methyltransferases"/>
    <property type="match status" value="1"/>
</dbReference>